<evidence type="ECO:0000256" key="5">
    <source>
        <dbReference type="ARBA" id="ARBA00022801"/>
    </source>
</evidence>
<keyword evidence="5" id="KW-0378">Hydrolase</keyword>
<dbReference type="Pfam" id="PF25118">
    <property type="entry name" value="EFL1"/>
    <property type="match status" value="1"/>
</dbReference>
<dbReference type="GO" id="GO:0003924">
    <property type="term" value="F:GTPase activity"/>
    <property type="evidence" value="ECO:0007669"/>
    <property type="project" value="InterPro"/>
</dbReference>
<dbReference type="InParanoid" id="A0A7E5WLA0"/>
<organism evidence="12 13">
    <name type="scientific">Trichoplusia ni</name>
    <name type="common">Cabbage looper</name>
    <dbReference type="NCBI Taxonomy" id="7111"/>
    <lineage>
        <taxon>Eukaryota</taxon>
        <taxon>Metazoa</taxon>
        <taxon>Ecdysozoa</taxon>
        <taxon>Arthropoda</taxon>
        <taxon>Hexapoda</taxon>
        <taxon>Insecta</taxon>
        <taxon>Pterygota</taxon>
        <taxon>Neoptera</taxon>
        <taxon>Endopterygota</taxon>
        <taxon>Lepidoptera</taxon>
        <taxon>Glossata</taxon>
        <taxon>Ditrysia</taxon>
        <taxon>Noctuoidea</taxon>
        <taxon>Noctuidae</taxon>
        <taxon>Plusiinae</taxon>
        <taxon>Trichoplusia</taxon>
    </lineage>
</organism>
<feature type="domain" description="Tr-type G" evidence="11">
    <location>
        <begin position="17"/>
        <end position="335"/>
    </location>
</feature>
<dbReference type="CDD" id="cd01885">
    <property type="entry name" value="EF2"/>
    <property type="match status" value="1"/>
</dbReference>
<dbReference type="FunFam" id="3.40.50.300:FF:000746">
    <property type="entry name" value="Ribosome assembly protein 1"/>
    <property type="match status" value="1"/>
</dbReference>
<dbReference type="FunFam" id="3.90.1430.10:FF:000002">
    <property type="entry name" value="Elongation factor like GTPase 1"/>
    <property type="match status" value="1"/>
</dbReference>
<dbReference type="Gene3D" id="3.30.70.240">
    <property type="match status" value="1"/>
</dbReference>
<dbReference type="GO" id="GO:0005829">
    <property type="term" value="C:cytosol"/>
    <property type="evidence" value="ECO:0007669"/>
    <property type="project" value="TreeGrafter"/>
</dbReference>
<dbReference type="FunFam" id="3.30.70.870:FF:000002">
    <property type="entry name" value="Translation elongation factor 2"/>
    <property type="match status" value="1"/>
</dbReference>
<dbReference type="SUPFAM" id="SSF54980">
    <property type="entry name" value="EF-G C-terminal domain-like"/>
    <property type="match status" value="2"/>
</dbReference>
<dbReference type="GO" id="GO:1990904">
    <property type="term" value="C:ribonucleoprotein complex"/>
    <property type="evidence" value="ECO:0007669"/>
    <property type="project" value="TreeGrafter"/>
</dbReference>
<dbReference type="InterPro" id="IPR000795">
    <property type="entry name" value="T_Tr_GTP-bd_dom"/>
</dbReference>
<dbReference type="PROSITE" id="PS51722">
    <property type="entry name" value="G_TR_2"/>
    <property type="match status" value="1"/>
</dbReference>
<dbReference type="Pfam" id="PF00679">
    <property type="entry name" value="EFG_C"/>
    <property type="match status" value="1"/>
</dbReference>
<dbReference type="CDD" id="cd04096">
    <property type="entry name" value="eEF2_snRNP_like_C"/>
    <property type="match status" value="1"/>
</dbReference>
<dbReference type="InterPro" id="IPR009000">
    <property type="entry name" value="Transl_B-barrel_sf"/>
</dbReference>
<evidence type="ECO:0000313" key="13">
    <source>
        <dbReference type="RefSeq" id="XP_026741459.1"/>
    </source>
</evidence>
<dbReference type="PANTHER" id="PTHR42908">
    <property type="entry name" value="TRANSLATION ELONGATION FACTOR-RELATED"/>
    <property type="match status" value="1"/>
</dbReference>
<dbReference type="GO" id="GO:0043022">
    <property type="term" value="F:ribosome binding"/>
    <property type="evidence" value="ECO:0007669"/>
    <property type="project" value="TreeGrafter"/>
</dbReference>
<dbReference type="Proteomes" id="UP000322000">
    <property type="component" value="Chromosome 19"/>
</dbReference>
<keyword evidence="12" id="KW-1185">Reference proteome</keyword>
<evidence type="ECO:0000256" key="6">
    <source>
        <dbReference type="ARBA" id="ARBA00023134"/>
    </source>
</evidence>
<dbReference type="FunCoup" id="A0A7E5WLA0">
    <property type="interactions" value="1635"/>
</dbReference>
<dbReference type="FunFam" id="3.30.70.240:FF:000006">
    <property type="entry name" value="Elongation factor like GTPase 1"/>
    <property type="match status" value="1"/>
</dbReference>
<dbReference type="Gene3D" id="2.40.30.10">
    <property type="entry name" value="Translation factors"/>
    <property type="match status" value="1"/>
</dbReference>
<dbReference type="Pfam" id="PF00009">
    <property type="entry name" value="GTP_EFTU"/>
    <property type="match status" value="1"/>
</dbReference>
<comment type="subcellular location">
    <subcellularLocation>
        <location evidence="1">Cytoplasm</location>
    </subcellularLocation>
</comment>
<keyword evidence="3" id="KW-0690">Ribosome biogenesis</keyword>
<dbReference type="GeneID" id="113503609"/>
<dbReference type="InterPro" id="IPR014721">
    <property type="entry name" value="Ribsml_uS5_D2-typ_fold_subgr"/>
</dbReference>
<dbReference type="Gene3D" id="3.90.1430.10">
    <property type="entry name" value="Yeast translation eEF2 (G' domain)"/>
    <property type="match status" value="1"/>
</dbReference>
<dbReference type="PANTHER" id="PTHR42908:SF3">
    <property type="entry name" value="ELONGATION FACTOR-LIKE GTPASE 1"/>
    <property type="match status" value="1"/>
</dbReference>
<dbReference type="PRINTS" id="PR00315">
    <property type="entry name" value="ELONGATNFCT"/>
</dbReference>
<reference evidence="13" key="1">
    <citation type="submission" date="2025-08" db="UniProtKB">
        <authorList>
            <consortium name="RefSeq"/>
        </authorList>
    </citation>
    <scope>IDENTIFICATION</scope>
</reference>
<name>A0A7E5WLA0_TRINI</name>
<keyword evidence="6" id="KW-0342">GTP-binding</keyword>
<comment type="catalytic activity">
    <reaction evidence="7">
        <text>GTP + H2O = GDP + phosphate + H(+)</text>
        <dbReference type="Rhea" id="RHEA:19669"/>
        <dbReference type="ChEBI" id="CHEBI:15377"/>
        <dbReference type="ChEBI" id="CHEBI:15378"/>
        <dbReference type="ChEBI" id="CHEBI:37565"/>
        <dbReference type="ChEBI" id="CHEBI:43474"/>
        <dbReference type="ChEBI" id="CHEBI:58189"/>
    </reaction>
</comment>
<dbReference type="InterPro" id="IPR020568">
    <property type="entry name" value="Ribosomal_Su5_D2-typ_SF"/>
</dbReference>
<sequence length="1060" mass="119911">MRLVDSSKLLELQNKPSNIRNICIVAHVDHGKTTLADSLISSNGIISQRMSGKLRYMDSRPDEQERGITMKSSSIALYHCLEQQEYLVNLIDSPGHIDFSSEVSTAVRLCDGAIVVVDVVEGVCPQTRLVLKQAYSENIRAVLVLNKIDRLILEMQLTPLDAYVHLMQVLEQVNAVMGELFASGVMENEESTMEKQQEKEQLNKEDNNFYDWTSALEDADDSNLYFTPEHGNVVFASAADGWGFTTHTFAKLFSDKLGVKEEILRKVLWGDFYLNTKTKRFMKGAQEKAKKPLFVQVILDNLWNVYETVAMRNEKEKVPVICEKLGIKLTTRDLRHTDSRVQLQSLMVQWLPLSITVLNMVCHKLPSPKEILPEKVEKLMCSRIRDFESFLPETQKLKEDFVACDSSDDRPLIIFVSKMFSVDKSVLPENKPKVLTAEEMALRRERARQLREMKQISANDGVPLEEKKEDQELEKAAEEDVDQPVFIAFARIFSGKVKRGDKVYVLGPKHDPSKVLSKDFQIDPNKKLKDLQSDEHITCTEIKSLYILMGRELELIDEAIAGNIIGIGGLEDHVLRTATLSSTVACPAFSEMQYSVVPILRVALEPTYPSQLAQLVKGLKLLNQSDSCVQVLLQETGEHVLITAGEIHLERCLEDLKNQYAKIPITVSKPIVPFRETIVEPPKIDMANEEIDSQNVVDKTVDKDIDPVITVYTNNKQSRIKIRAKPLPTEITALLDRSTDLLKAISQYIKTLQGLHNNDRLENKLEDLQLNGNKHKLSDRMLKLIQQFKDELQSISEKLGPEWKDVVNQIWSVGPRNCGPNLLLNQTADYSTKYLHHEAEVKEDPRYEYESSFVNGFQLASLAGPLCDEPMMGVAFCVEEWMLDKTVGDDASHFGPLSGQIMSAVKDGCRKAFQAQPQRLMAAMYSCDIVVDQKVLGKLYAALGRRGGRVVGSDLQSGSASFRVQALMPVAESFKFAVELRTHTSGLAAPQMLFSHWEVIDIDPFWKPRTEEEYLHWGEKWDGVNRAKAYMDSVRARKGLATDKQLVQHAEKQRTLSKNK</sequence>
<evidence type="ECO:0000259" key="11">
    <source>
        <dbReference type="PROSITE" id="PS51722"/>
    </source>
</evidence>
<dbReference type="InterPro" id="IPR004161">
    <property type="entry name" value="EFTu-like_2"/>
</dbReference>
<dbReference type="InterPro" id="IPR005225">
    <property type="entry name" value="Small_GTP-bd"/>
</dbReference>
<gene>
    <name evidence="13" type="primary">LOC113503609</name>
</gene>
<dbReference type="SMART" id="SM00838">
    <property type="entry name" value="EFG_C"/>
    <property type="match status" value="1"/>
</dbReference>
<dbReference type="RefSeq" id="XP_026741459.1">
    <property type="nucleotide sequence ID" value="XM_026885658.1"/>
</dbReference>
<evidence type="ECO:0000313" key="12">
    <source>
        <dbReference type="Proteomes" id="UP000322000"/>
    </source>
</evidence>
<dbReference type="CDD" id="cd01681">
    <property type="entry name" value="aeEF2_snRNP_like_IV"/>
    <property type="match status" value="1"/>
</dbReference>
<dbReference type="Gene3D" id="3.40.50.300">
    <property type="entry name" value="P-loop containing nucleotide triphosphate hydrolases"/>
    <property type="match status" value="1"/>
</dbReference>
<dbReference type="GO" id="GO:0005525">
    <property type="term" value="F:GTP binding"/>
    <property type="evidence" value="ECO:0007669"/>
    <property type="project" value="UniProtKB-KW"/>
</dbReference>
<keyword evidence="4" id="KW-0547">Nucleotide-binding</keyword>
<dbReference type="SUPFAM" id="SSF50447">
    <property type="entry name" value="Translation proteins"/>
    <property type="match status" value="1"/>
</dbReference>
<evidence type="ECO:0000256" key="9">
    <source>
        <dbReference type="ARBA" id="ARBA00081809"/>
    </source>
</evidence>
<dbReference type="SUPFAM" id="SSF54211">
    <property type="entry name" value="Ribosomal protein S5 domain 2-like"/>
    <property type="match status" value="1"/>
</dbReference>
<dbReference type="OrthoDB" id="364892at2759"/>
<evidence type="ECO:0000256" key="1">
    <source>
        <dbReference type="ARBA" id="ARBA00004496"/>
    </source>
</evidence>
<dbReference type="Gene3D" id="3.30.230.10">
    <property type="match status" value="1"/>
</dbReference>
<evidence type="ECO:0000256" key="7">
    <source>
        <dbReference type="ARBA" id="ARBA00048548"/>
    </source>
</evidence>
<protein>
    <recommendedName>
        <fullName evidence="8">Ribosome assembly protein 1</fullName>
    </recommendedName>
    <alternativeName>
        <fullName evidence="9">Elongation factor-like 1</fullName>
    </alternativeName>
</protein>
<dbReference type="AlphaFoldDB" id="A0A7E5WLA0"/>
<dbReference type="Pfam" id="PF03144">
    <property type="entry name" value="GTP_EFTU_D2"/>
    <property type="match status" value="1"/>
</dbReference>
<keyword evidence="2" id="KW-0963">Cytoplasm</keyword>
<dbReference type="InterPro" id="IPR035647">
    <property type="entry name" value="EFG_III/V"/>
</dbReference>
<evidence type="ECO:0000256" key="2">
    <source>
        <dbReference type="ARBA" id="ARBA00022490"/>
    </source>
</evidence>
<evidence type="ECO:0000256" key="8">
    <source>
        <dbReference type="ARBA" id="ARBA00068031"/>
    </source>
</evidence>
<feature type="region of interest" description="Disordered" evidence="10">
    <location>
        <begin position="454"/>
        <end position="475"/>
    </location>
</feature>
<dbReference type="InterPro" id="IPR056752">
    <property type="entry name" value="EFL1"/>
</dbReference>
<dbReference type="KEGG" id="tnl:113503609"/>
<dbReference type="Gene3D" id="3.30.70.870">
    <property type="entry name" value="Elongation Factor G (Translational Gtpase), domain 3"/>
    <property type="match status" value="1"/>
</dbReference>
<accession>A0A7E5WLA0</accession>
<dbReference type="InterPro" id="IPR027417">
    <property type="entry name" value="P-loop_NTPase"/>
</dbReference>
<proteinExistence type="predicted"/>
<feature type="compositionally biased region" description="Basic and acidic residues" evidence="10">
    <location>
        <begin position="464"/>
        <end position="475"/>
    </location>
</feature>
<evidence type="ECO:0000256" key="10">
    <source>
        <dbReference type="SAM" id="MobiDB-lite"/>
    </source>
</evidence>
<dbReference type="CDD" id="cd16261">
    <property type="entry name" value="EF2_snRNP_III"/>
    <property type="match status" value="1"/>
</dbReference>
<evidence type="ECO:0000256" key="4">
    <source>
        <dbReference type="ARBA" id="ARBA00022741"/>
    </source>
</evidence>
<dbReference type="SUPFAM" id="SSF52540">
    <property type="entry name" value="P-loop containing nucleoside triphosphate hydrolases"/>
    <property type="match status" value="1"/>
</dbReference>
<dbReference type="GO" id="GO:0042256">
    <property type="term" value="P:cytosolic ribosome assembly"/>
    <property type="evidence" value="ECO:0007669"/>
    <property type="project" value="TreeGrafter"/>
</dbReference>
<dbReference type="InterPro" id="IPR000640">
    <property type="entry name" value="EFG_V-like"/>
</dbReference>
<evidence type="ECO:0000256" key="3">
    <source>
        <dbReference type="ARBA" id="ARBA00022517"/>
    </source>
</evidence>
<dbReference type="NCBIfam" id="TIGR00231">
    <property type="entry name" value="small_GTP"/>
    <property type="match status" value="1"/>
</dbReference>